<feature type="region of interest" description="Disordered" evidence="1">
    <location>
        <begin position="1"/>
        <end position="23"/>
    </location>
</feature>
<name>A0A9P4INT3_9PEZI</name>
<protein>
    <submittedName>
        <fullName evidence="2">Uncharacterized protein</fullName>
    </submittedName>
</protein>
<organism evidence="2 3">
    <name type="scientific">Rhizodiscina lignyota</name>
    <dbReference type="NCBI Taxonomy" id="1504668"/>
    <lineage>
        <taxon>Eukaryota</taxon>
        <taxon>Fungi</taxon>
        <taxon>Dikarya</taxon>
        <taxon>Ascomycota</taxon>
        <taxon>Pezizomycotina</taxon>
        <taxon>Dothideomycetes</taxon>
        <taxon>Pleosporomycetidae</taxon>
        <taxon>Aulographales</taxon>
        <taxon>Rhizodiscinaceae</taxon>
        <taxon>Rhizodiscina</taxon>
    </lineage>
</organism>
<reference evidence="2" key="1">
    <citation type="journal article" date="2020" name="Stud. Mycol.">
        <title>101 Dothideomycetes genomes: a test case for predicting lifestyles and emergence of pathogens.</title>
        <authorList>
            <person name="Haridas S."/>
            <person name="Albert R."/>
            <person name="Binder M."/>
            <person name="Bloem J."/>
            <person name="Labutti K."/>
            <person name="Salamov A."/>
            <person name="Andreopoulos B."/>
            <person name="Baker S."/>
            <person name="Barry K."/>
            <person name="Bills G."/>
            <person name="Bluhm B."/>
            <person name="Cannon C."/>
            <person name="Castanera R."/>
            <person name="Culley D."/>
            <person name="Daum C."/>
            <person name="Ezra D."/>
            <person name="Gonzalez J."/>
            <person name="Henrissat B."/>
            <person name="Kuo A."/>
            <person name="Liang C."/>
            <person name="Lipzen A."/>
            <person name="Lutzoni F."/>
            <person name="Magnuson J."/>
            <person name="Mondo S."/>
            <person name="Nolan M."/>
            <person name="Ohm R."/>
            <person name="Pangilinan J."/>
            <person name="Park H.-J."/>
            <person name="Ramirez L."/>
            <person name="Alfaro M."/>
            <person name="Sun H."/>
            <person name="Tritt A."/>
            <person name="Yoshinaga Y."/>
            <person name="Zwiers L.-H."/>
            <person name="Turgeon B."/>
            <person name="Goodwin S."/>
            <person name="Spatafora J."/>
            <person name="Crous P."/>
            <person name="Grigoriev I."/>
        </authorList>
    </citation>
    <scope>NUCLEOTIDE SEQUENCE</scope>
    <source>
        <strain evidence="2">CBS 133067</strain>
    </source>
</reference>
<evidence type="ECO:0000256" key="1">
    <source>
        <dbReference type="SAM" id="MobiDB-lite"/>
    </source>
</evidence>
<evidence type="ECO:0000313" key="2">
    <source>
        <dbReference type="EMBL" id="KAF2104519.1"/>
    </source>
</evidence>
<dbReference type="Proteomes" id="UP000799772">
    <property type="component" value="Unassembled WGS sequence"/>
</dbReference>
<comment type="caution">
    <text evidence="2">The sequence shown here is derived from an EMBL/GenBank/DDBJ whole genome shotgun (WGS) entry which is preliminary data.</text>
</comment>
<keyword evidence="3" id="KW-1185">Reference proteome</keyword>
<evidence type="ECO:0000313" key="3">
    <source>
        <dbReference type="Proteomes" id="UP000799772"/>
    </source>
</evidence>
<sequence>MATGSAGNVTPESSNTAATNPFLPCRRLPPGQHRLKCGHRVVALDDQNDQSICATNCVMTVFCSRLQFLCTECLENCFYCALFDKARENEQVLRKSEETVREEYNAHLSVVRSILCSENGFYLDTKKAEEVDKKEEVLSRAFCKMELKDNFEDDLKNNLAAVFRLMNLM</sequence>
<proteinExistence type="predicted"/>
<accession>A0A9P4INT3</accession>
<feature type="compositionally biased region" description="Polar residues" evidence="1">
    <location>
        <begin position="1"/>
        <end position="19"/>
    </location>
</feature>
<gene>
    <name evidence="2" type="ORF">NA57DRAFT_51340</name>
</gene>
<dbReference type="EMBL" id="ML978121">
    <property type="protein sequence ID" value="KAF2104519.1"/>
    <property type="molecule type" value="Genomic_DNA"/>
</dbReference>
<dbReference type="AlphaFoldDB" id="A0A9P4INT3"/>